<evidence type="ECO:0000313" key="6">
    <source>
        <dbReference type="EMBL" id="MBD8034225.1"/>
    </source>
</evidence>
<feature type="transmembrane region" description="Helical" evidence="5">
    <location>
        <begin position="82"/>
        <end position="101"/>
    </location>
</feature>
<dbReference type="RefSeq" id="WP_191704727.1">
    <property type="nucleotide sequence ID" value="NZ_JACSPW010000014.1"/>
</dbReference>
<evidence type="ECO:0000313" key="7">
    <source>
        <dbReference type="Proteomes" id="UP000600565"/>
    </source>
</evidence>
<dbReference type="Pfam" id="PF09685">
    <property type="entry name" value="MamF_MmsF"/>
    <property type="match status" value="1"/>
</dbReference>
<protein>
    <submittedName>
        <fullName evidence="6">DUF4870 domain-containing protein</fullName>
    </submittedName>
</protein>
<organism evidence="6 7">
    <name type="scientific">Solibacillus merdavium</name>
    <dbReference type="NCBI Taxonomy" id="2762218"/>
    <lineage>
        <taxon>Bacteria</taxon>
        <taxon>Bacillati</taxon>
        <taxon>Bacillota</taxon>
        <taxon>Bacilli</taxon>
        <taxon>Bacillales</taxon>
        <taxon>Caryophanaceae</taxon>
        <taxon>Solibacillus</taxon>
    </lineage>
</organism>
<comment type="caution">
    <text evidence="6">The sequence shown here is derived from an EMBL/GenBank/DDBJ whole genome shotgun (WGS) entry which is preliminary data.</text>
</comment>
<evidence type="ECO:0000256" key="5">
    <source>
        <dbReference type="SAM" id="Phobius"/>
    </source>
</evidence>
<evidence type="ECO:0000256" key="2">
    <source>
        <dbReference type="ARBA" id="ARBA00022692"/>
    </source>
</evidence>
<evidence type="ECO:0000256" key="3">
    <source>
        <dbReference type="ARBA" id="ARBA00022989"/>
    </source>
</evidence>
<keyword evidence="4 5" id="KW-0472">Membrane</keyword>
<gene>
    <name evidence="6" type="ORF">H9632_14230</name>
</gene>
<comment type="subcellular location">
    <subcellularLocation>
        <location evidence="1">Membrane</location>
        <topology evidence="1">Multi-pass membrane protein</topology>
    </subcellularLocation>
</comment>
<feature type="transmembrane region" description="Helical" evidence="5">
    <location>
        <begin position="12"/>
        <end position="30"/>
    </location>
</feature>
<sequence>MDQSKGLSALSYLSFYFAPSILPFIIYVVSKDDFVREHSKKAFITQLIPIAFGVLYIIYFFISLFLTHETLAIQDFFVSSHFIALVALLIIFSITGIWNLVKAIKVLR</sequence>
<evidence type="ECO:0000256" key="1">
    <source>
        <dbReference type="ARBA" id="ARBA00004141"/>
    </source>
</evidence>
<evidence type="ECO:0000256" key="4">
    <source>
        <dbReference type="ARBA" id="ARBA00023136"/>
    </source>
</evidence>
<dbReference type="InterPro" id="IPR019109">
    <property type="entry name" value="MamF_MmsF"/>
</dbReference>
<name>A0ABR8XQK2_9BACL</name>
<feature type="transmembrane region" description="Helical" evidence="5">
    <location>
        <begin position="42"/>
        <end position="62"/>
    </location>
</feature>
<accession>A0ABR8XQK2</accession>
<reference evidence="6 7" key="1">
    <citation type="submission" date="2020-08" db="EMBL/GenBank/DDBJ databases">
        <title>A Genomic Blueprint of the Chicken Gut Microbiome.</title>
        <authorList>
            <person name="Gilroy R."/>
            <person name="Ravi A."/>
            <person name="Getino M."/>
            <person name="Pursley I."/>
            <person name="Horton D.L."/>
            <person name="Alikhan N.-F."/>
            <person name="Baker D."/>
            <person name="Gharbi K."/>
            <person name="Hall N."/>
            <person name="Watson M."/>
            <person name="Adriaenssens E.M."/>
            <person name="Foster-Nyarko E."/>
            <person name="Jarju S."/>
            <person name="Secka A."/>
            <person name="Antonio M."/>
            <person name="Oren A."/>
            <person name="Chaudhuri R."/>
            <person name="La Ragione R.M."/>
            <person name="Hildebrand F."/>
            <person name="Pallen M.J."/>
        </authorList>
    </citation>
    <scope>NUCLEOTIDE SEQUENCE [LARGE SCALE GENOMIC DNA]</scope>
    <source>
        <strain evidence="6 7">Sa1YVA6</strain>
    </source>
</reference>
<keyword evidence="2 5" id="KW-0812">Transmembrane</keyword>
<dbReference type="Proteomes" id="UP000600565">
    <property type="component" value="Unassembled WGS sequence"/>
</dbReference>
<proteinExistence type="predicted"/>
<dbReference type="EMBL" id="JACSPW010000014">
    <property type="protein sequence ID" value="MBD8034225.1"/>
    <property type="molecule type" value="Genomic_DNA"/>
</dbReference>
<keyword evidence="7" id="KW-1185">Reference proteome</keyword>
<keyword evidence="3 5" id="KW-1133">Transmembrane helix</keyword>